<keyword evidence="2" id="KW-1185">Reference proteome</keyword>
<dbReference type="WBParaSite" id="PTRK_0000136400.1">
    <property type="protein sequence ID" value="PTRK_0000136400.1"/>
    <property type="gene ID" value="PTRK_0000136400"/>
</dbReference>
<feature type="domain" description="Potassium channel tetramerisation-type BTB" evidence="1">
    <location>
        <begin position="98"/>
        <end position="155"/>
    </location>
</feature>
<protein>
    <submittedName>
        <fullName evidence="3">BTB_2 domain-containing protein</fullName>
    </submittedName>
</protein>
<proteinExistence type="predicted"/>
<dbReference type="InterPro" id="IPR003131">
    <property type="entry name" value="T1-type_BTB"/>
</dbReference>
<dbReference type="GO" id="GO:0051260">
    <property type="term" value="P:protein homooligomerization"/>
    <property type="evidence" value="ECO:0007669"/>
    <property type="project" value="InterPro"/>
</dbReference>
<sequence>MEDNVVIHLNIGGTYFQASLETISRIPLIAERYYQKKFIESTSRRFSAVGIKNKITETINSFKTTNIDSQLLTSDTESPVVQPPINFIQDHGNEKLIKQNFSNANIFIDRDPKYFSIILAFARNGDETFETRFHFDEDEDLIALEKECRFYQMEDFLQIIQMLMEPLKVNHTVIWKHSAIDFYWRSFVHCIVDSTLTLPFLFEKNSHLLAKCIACDTIQEPKVSSIIDVNTEGWLPLAHHMKSMKGIVVQTIDDTCCVVEWQNGSQTHLPKSSIKRLLDPVTFASGSTTPEN</sequence>
<dbReference type="PANTHER" id="PTHR11145:SF12">
    <property type="entry name" value="BTB DOMAIN-CONTAINING PROTEIN"/>
    <property type="match status" value="1"/>
</dbReference>
<organism evidence="2 3">
    <name type="scientific">Parastrongyloides trichosuri</name>
    <name type="common">Possum-specific nematode worm</name>
    <dbReference type="NCBI Taxonomy" id="131310"/>
    <lineage>
        <taxon>Eukaryota</taxon>
        <taxon>Metazoa</taxon>
        <taxon>Ecdysozoa</taxon>
        <taxon>Nematoda</taxon>
        <taxon>Chromadorea</taxon>
        <taxon>Rhabditida</taxon>
        <taxon>Tylenchina</taxon>
        <taxon>Panagrolaimomorpha</taxon>
        <taxon>Strongyloidoidea</taxon>
        <taxon>Strongyloididae</taxon>
        <taxon>Parastrongyloides</taxon>
    </lineage>
</organism>
<dbReference type="PANTHER" id="PTHR11145">
    <property type="entry name" value="BTB/POZ DOMAIN-CONTAINING ADAPTER FOR CUL3-MEDIATED RHOA DEGRADATION PROTEIN FAMILY MEMBER"/>
    <property type="match status" value="1"/>
</dbReference>
<evidence type="ECO:0000259" key="1">
    <source>
        <dbReference type="Pfam" id="PF02214"/>
    </source>
</evidence>
<dbReference type="Pfam" id="PF02214">
    <property type="entry name" value="BTB_2"/>
    <property type="match status" value="1"/>
</dbReference>
<reference evidence="3" key="1">
    <citation type="submission" date="2017-02" db="UniProtKB">
        <authorList>
            <consortium name="WormBaseParasite"/>
        </authorList>
    </citation>
    <scope>IDENTIFICATION</scope>
</reference>
<dbReference type="AlphaFoldDB" id="A0A0N4Z386"/>
<accession>A0A0N4Z386</accession>
<dbReference type="InterPro" id="IPR045068">
    <property type="entry name" value="BACURD1-3"/>
</dbReference>
<dbReference type="SUPFAM" id="SSF54695">
    <property type="entry name" value="POZ domain"/>
    <property type="match status" value="1"/>
</dbReference>
<evidence type="ECO:0000313" key="2">
    <source>
        <dbReference type="Proteomes" id="UP000038045"/>
    </source>
</evidence>
<evidence type="ECO:0000313" key="3">
    <source>
        <dbReference type="WBParaSite" id="PTRK_0000136400.1"/>
    </source>
</evidence>
<dbReference type="Gene3D" id="3.30.710.10">
    <property type="entry name" value="Potassium Channel Kv1.1, Chain A"/>
    <property type="match status" value="1"/>
</dbReference>
<dbReference type="Proteomes" id="UP000038045">
    <property type="component" value="Unplaced"/>
</dbReference>
<dbReference type="InterPro" id="IPR011333">
    <property type="entry name" value="SKP1/BTB/POZ_sf"/>
</dbReference>
<dbReference type="STRING" id="131310.A0A0N4Z386"/>
<name>A0A0N4Z386_PARTI</name>